<feature type="chain" id="PRO_5011977891" evidence="8">
    <location>
        <begin position="24"/>
        <end position="481"/>
    </location>
</feature>
<dbReference type="GO" id="GO:0098552">
    <property type="term" value="C:side of membrane"/>
    <property type="evidence" value="ECO:0007669"/>
    <property type="project" value="UniProtKB-KW"/>
</dbReference>
<keyword evidence="7" id="KW-0449">Lipoprotein</keyword>
<dbReference type="GO" id="GO:0005886">
    <property type="term" value="C:plasma membrane"/>
    <property type="evidence" value="ECO:0007669"/>
    <property type="project" value="UniProtKB-SubCell"/>
</dbReference>
<evidence type="ECO:0000256" key="7">
    <source>
        <dbReference type="ARBA" id="ARBA00023288"/>
    </source>
</evidence>
<comment type="subcellular location">
    <subcellularLocation>
        <location evidence="2">Cell membrane</location>
        <topology evidence="2">Lipid-anchor</topology>
        <topology evidence="2">GPI-anchor</topology>
    </subcellularLocation>
</comment>
<dbReference type="VEuPathDB" id="TriTrypDB:Tb11.v5.0137"/>
<dbReference type="InterPro" id="IPR027446">
    <property type="entry name" value="VSG_C_dom_sf"/>
</dbReference>
<keyword evidence="5" id="KW-0472">Membrane</keyword>
<dbReference type="SUPFAM" id="SSF58087">
    <property type="entry name" value="Variant surface glycoprotein (N-terminal domain)"/>
    <property type="match status" value="1"/>
</dbReference>
<evidence type="ECO:0000256" key="8">
    <source>
        <dbReference type="SAM" id="SignalP"/>
    </source>
</evidence>
<feature type="domain" description="Trypanosome variant surface glycoprotein A-type N-terminal" evidence="9">
    <location>
        <begin position="259"/>
        <end position="397"/>
    </location>
</feature>
<reference evidence="10" key="1">
    <citation type="submission" date="2016-08" db="EMBL/GenBank/DDBJ databases">
        <title>VSG repertoire of Trypanosoma brucei EATRO 1125.</title>
        <authorList>
            <person name="Cross G.A."/>
        </authorList>
    </citation>
    <scope>NUCLEOTIDE SEQUENCE</scope>
    <source>
        <strain evidence="10">EATRO 1125</strain>
    </source>
</reference>
<keyword evidence="3" id="KW-1003">Cell membrane</keyword>
<name>A0A1J0R5R0_9TRYP</name>
<dbReference type="EMBL" id="KX699220">
    <property type="protein sequence ID" value="APD73176.1"/>
    <property type="molecule type" value="Genomic_DNA"/>
</dbReference>
<keyword evidence="4" id="KW-0336">GPI-anchor</keyword>
<dbReference type="VEuPathDB" id="TriTrypDB:Tb427_000071800"/>
<sequence>MFVYRAALALTIAITTVSHNCHSIELTDDNIHDKITTACDSAQLLQATAELYKSALEHLATYRQRNAKLLQMWVVSAATTSGQAKLGFALLQALGNKRMAQATEVLASNLQHFLKFKQTVDLKTGILAHHAARQTVADGQAKEHAGSTFNNQPAAGGEKTALVDDQTIVTTNICKQEADNSIGTYHHTLARPLSKAFYLTPDAALTQLKYSAAISISCGGTGTIAWKSSGTDIGCSDSSSAPKLKAQLKTSKLFATAQSTKQNIGKSDEDSKTCTADYPDHVNYWPSNQDVANAACQYKNKKQPTPPDLEAITLSGLKTDTEFKALIRQTLNVKEPSATAEVDAINKIYGTDESAFKKTFITDIGDSTAKLWESDGLKDKKYSELSSTKHLEEAYAHAVAQNIHNKAEKAKTLISKAKEEECKNKGNTATECGSDKCELKEGKCVEKEEVKVENDGKTTNTTGSNSFVINKAPLWLAVLLF</sequence>
<feature type="signal peptide" evidence="8">
    <location>
        <begin position="1"/>
        <end position="23"/>
    </location>
</feature>
<evidence type="ECO:0000256" key="5">
    <source>
        <dbReference type="ARBA" id="ARBA00023136"/>
    </source>
</evidence>
<proteinExistence type="predicted"/>
<evidence type="ECO:0000256" key="3">
    <source>
        <dbReference type="ARBA" id="ARBA00022475"/>
    </source>
</evidence>
<dbReference type="GO" id="GO:0042783">
    <property type="term" value="P:symbiont-mediated evasion of host immune response"/>
    <property type="evidence" value="ECO:0007669"/>
    <property type="project" value="InterPro"/>
</dbReference>
<evidence type="ECO:0000256" key="2">
    <source>
        <dbReference type="ARBA" id="ARBA00004609"/>
    </source>
</evidence>
<protein>
    <submittedName>
        <fullName evidence="10">Variant surface glycoprotein 1125.377</fullName>
    </submittedName>
</protein>
<dbReference type="Pfam" id="PF00913">
    <property type="entry name" value="Trypan_glycop"/>
    <property type="match status" value="1"/>
</dbReference>
<comment type="function">
    <text evidence="1">VSG forms a coat on the surface of the parasite. The trypanosome evades the immune response of the host by expressing a series of antigenically distinct VSGs from an estimated 1000 VSG genes.</text>
</comment>
<evidence type="ECO:0000313" key="10">
    <source>
        <dbReference type="EMBL" id="APD73176.1"/>
    </source>
</evidence>
<evidence type="ECO:0000256" key="4">
    <source>
        <dbReference type="ARBA" id="ARBA00022622"/>
    </source>
</evidence>
<keyword evidence="8" id="KW-0732">Signal</keyword>
<organism evidence="10">
    <name type="scientific">Trypanosoma brucei</name>
    <dbReference type="NCBI Taxonomy" id="5691"/>
    <lineage>
        <taxon>Eukaryota</taxon>
        <taxon>Discoba</taxon>
        <taxon>Euglenozoa</taxon>
        <taxon>Kinetoplastea</taxon>
        <taxon>Metakinetoplastina</taxon>
        <taxon>Trypanosomatida</taxon>
        <taxon>Trypanosomatidae</taxon>
        <taxon>Trypanosoma</taxon>
    </lineage>
</organism>
<dbReference type="SUPFAM" id="SSF118251">
    <property type="entry name" value="Variant surface glycoprotein MITAT 1.2, VSG 221, C-terminal domain"/>
    <property type="match status" value="1"/>
</dbReference>
<accession>A0A1J0R5R0</accession>
<evidence type="ECO:0000256" key="1">
    <source>
        <dbReference type="ARBA" id="ARBA00002523"/>
    </source>
</evidence>
<evidence type="ECO:0000259" key="9">
    <source>
        <dbReference type="Pfam" id="PF00913"/>
    </source>
</evidence>
<evidence type="ECO:0000256" key="6">
    <source>
        <dbReference type="ARBA" id="ARBA00023180"/>
    </source>
</evidence>
<dbReference type="InterPro" id="IPR001812">
    <property type="entry name" value="Trypano_VSG_A_N_dom"/>
</dbReference>
<dbReference type="AlphaFoldDB" id="A0A1J0R5R0"/>
<keyword evidence="6" id="KW-0325">Glycoprotein</keyword>